<keyword evidence="1" id="KW-0812">Transmembrane</keyword>
<name>A0A381KQF1_9ENTR</name>
<proteinExistence type="predicted"/>
<sequence>MCSLVSNIRNSIIYIFVLMFSQLAFATGNTVTENTVINFYKAYLSDDSANDSSIVSKYVSDELMKSINDSTMCNYDSDDSVSAADLEKLCAKKHECKAYKGNYLCDWYGVWVESDVNYFTKSQDVYPSWKSSIKTSTVRQNAQQSVIDVVLGEGKETSSSLQVTLKKDGVNWKISSVTE</sequence>
<evidence type="ECO:0000313" key="4">
    <source>
        <dbReference type="Proteomes" id="UP000255528"/>
    </source>
</evidence>
<reference evidence="3 4" key="1">
    <citation type="submission" date="2018-06" db="EMBL/GenBank/DDBJ databases">
        <authorList>
            <consortium name="Pathogen Informatics"/>
            <person name="Doyle S."/>
        </authorList>
    </citation>
    <scope>NUCLEOTIDE SEQUENCE [LARGE SCALE GENOMIC DNA]</scope>
    <source>
        <strain evidence="3 4">NCTC12119</strain>
    </source>
</reference>
<dbReference type="Pfam" id="PF12883">
    <property type="entry name" value="DUF3828"/>
    <property type="match status" value="1"/>
</dbReference>
<organism evidence="3 4">
    <name type="scientific">Buttiauxella agrestis</name>
    <dbReference type="NCBI Taxonomy" id="82977"/>
    <lineage>
        <taxon>Bacteria</taxon>
        <taxon>Pseudomonadati</taxon>
        <taxon>Pseudomonadota</taxon>
        <taxon>Gammaproteobacteria</taxon>
        <taxon>Enterobacterales</taxon>
        <taxon>Enterobacteriaceae</taxon>
        <taxon>Buttiauxella</taxon>
    </lineage>
</organism>
<evidence type="ECO:0000259" key="2">
    <source>
        <dbReference type="Pfam" id="PF12883"/>
    </source>
</evidence>
<dbReference type="EMBL" id="UIGI01000002">
    <property type="protein sequence ID" value="SUY92736.1"/>
    <property type="molecule type" value="Genomic_DNA"/>
</dbReference>
<keyword evidence="1" id="KW-1133">Transmembrane helix</keyword>
<keyword evidence="1" id="KW-0472">Membrane</keyword>
<accession>A0A381KQF1</accession>
<evidence type="ECO:0000256" key="1">
    <source>
        <dbReference type="SAM" id="Phobius"/>
    </source>
</evidence>
<evidence type="ECO:0000313" key="3">
    <source>
        <dbReference type="EMBL" id="SUY92736.1"/>
    </source>
</evidence>
<feature type="transmembrane region" description="Helical" evidence="1">
    <location>
        <begin position="12"/>
        <end position="31"/>
    </location>
</feature>
<feature type="domain" description="DUF3828" evidence="2">
    <location>
        <begin position="116"/>
        <end position="177"/>
    </location>
</feature>
<protein>
    <submittedName>
        <fullName evidence="3">Protein of uncharacterized function (DUF3828)</fullName>
    </submittedName>
</protein>
<dbReference type="Gene3D" id="3.10.450.50">
    <property type="match status" value="1"/>
</dbReference>
<dbReference type="InterPro" id="IPR024289">
    <property type="entry name" value="DUF3828"/>
</dbReference>
<dbReference type="Proteomes" id="UP000255528">
    <property type="component" value="Unassembled WGS sequence"/>
</dbReference>
<gene>
    <name evidence="3" type="ORF">NCTC12119_04765</name>
</gene>
<dbReference type="AlphaFoldDB" id="A0A381KQF1"/>